<dbReference type="EMBL" id="NKLP01000239">
    <property type="protein sequence ID" value="TDN29136.1"/>
    <property type="molecule type" value="Genomic_DNA"/>
</dbReference>
<feature type="compositionally biased region" description="Polar residues" evidence="1">
    <location>
        <begin position="41"/>
        <end position="51"/>
    </location>
</feature>
<dbReference type="EMBL" id="SCLX01000049">
    <property type="protein sequence ID" value="RXF57224.1"/>
    <property type="molecule type" value="Genomic_DNA"/>
</dbReference>
<evidence type="ECO:0000313" key="4">
    <source>
        <dbReference type="EMBL" id="RXF57224.1"/>
    </source>
</evidence>
<evidence type="ECO:0000313" key="7">
    <source>
        <dbReference type="Proteomes" id="UP000295195"/>
    </source>
</evidence>
<sequence length="357" mass="41589">MIIWLTGLAVIVIVIALVIYLLRYNRKQDFDMTPRDRNGNPLPQQSDNPNGQDYDGQDEQDNPLTQPINDPDLVYDQWSSFESFMKEIGLINIHNGMLEFETGDNSRLFVSVAEMQQSNPFLKSDAEVHQDQVMMEVWLNTLMNPVKISSLSQRVDLTDYLNRLSKHMDVLKGLTPQMKEYGKHIIESTLDYQKQNDRFENHTYVQFMCTVQPDEVYGDTPAKLEEAVQKKAYEKNYRQIANADSLLRRADHSLSELQEYGLLELLYKTFNRESSVKVSFEDIVKSQRFSLFVSALKTDQDFKEVQQRIKVETEATETVASSLWKQQQKENQEKIKKGEDYYRSPVDRENQDGQVKI</sequence>
<evidence type="ECO:0000313" key="8">
    <source>
        <dbReference type="Proteomes" id="UP001434419"/>
    </source>
</evidence>
<evidence type="ECO:0000256" key="2">
    <source>
        <dbReference type="SAM" id="Phobius"/>
    </source>
</evidence>
<dbReference type="Proteomes" id="UP000289808">
    <property type="component" value="Unassembled WGS sequence"/>
</dbReference>
<proteinExistence type="predicted"/>
<evidence type="ECO:0000313" key="5">
    <source>
        <dbReference type="EMBL" id="TDN29136.1"/>
    </source>
</evidence>
<keyword evidence="2" id="KW-0812">Transmembrane</keyword>
<feature type="region of interest" description="Disordered" evidence="1">
    <location>
        <begin position="331"/>
        <end position="357"/>
    </location>
</feature>
<keyword evidence="2" id="KW-1133">Transmembrane helix</keyword>
<keyword evidence="8" id="KW-1185">Reference proteome</keyword>
<comment type="caution">
    <text evidence="4">The sequence shown here is derived from an EMBL/GenBank/DDBJ whole genome shotgun (WGS) entry which is preliminary data.</text>
</comment>
<feature type="region of interest" description="Disordered" evidence="1">
    <location>
        <begin position="32"/>
        <end position="69"/>
    </location>
</feature>
<protein>
    <submittedName>
        <fullName evidence="4">Uncharacterized protein</fullName>
    </submittedName>
</protein>
<keyword evidence="2" id="KW-0472">Membrane</keyword>
<dbReference type="AlphaFoldDB" id="A0A4Q0LRP6"/>
<dbReference type="EMBL" id="JBETVU010000007">
    <property type="protein sequence ID" value="MES5148486.1"/>
    <property type="molecule type" value="Genomic_DNA"/>
</dbReference>
<evidence type="ECO:0000313" key="6">
    <source>
        <dbReference type="Proteomes" id="UP000289808"/>
    </source>
</evidence>
<feature type="compositionally biased region" description="Basic and acidic residues" evidence="1">
    <location>
        <begin position="331"/>
        <end position="351"/>
    </location>
</feature>
<feature type="transmembrane region" description="Helical" evidence="2">
    <location>
        <begin position="6"/>
        <end position="22"/>
    </location>
</feature>
<gene>
    <name evidence="3" type="ORF">ABVC42_00735</name>
    <name evidence="5" type="ORF">CEE75_11625</name>
    <name evidence="4" type="ORF">ERD32_08130</name>
</gene>
<dbReference type="RefSeq" id="WP_060463795.1">
    <property type="nucleotide sequence ID" value="NZ_JAAUWJ010000043.1"/>
</dbReference>
<reference evidence="3" key="3">
    <citation type="submission" date="2024-06" db="EMBL/GenBank/DDBJ databases">
        <title>Vaginal Lactobacillus fatty acid response mechanisms reveal a metabolite-targeted strategy for bacterial vaginosis treatment.</title>
        <authorList>
            <person name="Zhu M."/>
            <person name="Blainey P.C."/>
            <person name="Bloom S.M."/>
            <person name="Kwon D.S."/>
        </authorList>
    </citation>
    <scope>NUCLEOTIDE SEQUENCE</scope>
    <source>
        <strain evidence="3">194_F1_1</strain>
    </source>
</reference>
<evidence type="ECO:0000256" key="1">
    <source>
        <dbReference type="SAM" id="MobiDB-lite"/>
    </source>
</evidence>
<dbReference type="Proteomes" id="UP000295195">
    <property type="component" value="Unassembled WGS sequence"/>
</dbReference>
<organism evidence="4 6">
    <name type="scientific">Lactobacillus crispatus</name>
    <dbReference type="NCBI Taxonomy" id="47770"/>
    <lineage>
        <taxon>Bacteria</taxon>
        <taxon>Bacillati</taxon>
        <taxon>Bacillota</taxon>
        <taxon>Bacilli</taxon>
        <taxon>Lactobacillales</taxon>
        <taxon>Lactobacillaceae</taxon>
        <taxon>Lactobacillus</taxon>
    </lineage>
</organism>
<dbReference type="Proteomes" id="UP001434419">
    <property type="component" value="Unassembled WGS sequence"/>
</dbReference>
<name>A0A4Q0LRP6_9LACO</name>
<evidence type="ECO:0000313" key="3">
    <source>
        <dbReference type="EMBL" id="MES5148486.1"/>
    </source>
</evidence>
<reference evidence="5 7" key="1">
    <citation type="submission" date="2017-06" db="EMBL/GenBank/DDBJ databases">
        <authorList>
            <person name="Swanenburg J."/>
            <person name="Kort R."/>
        </authorList>
    </citation>
    <scope>NUCLEOTIDE SEQUENCE [LARGE SCALE GENOMIC DNA]</scope>
    <source>
        <strain evidence="5 7">RL05</strain>
    </source>
</reference>
<accession>A0A4Q0LRP6</accession>
<reference evidence="4 6" key="2">
    <citation type="submission" date="2019-01" db="EMBL/GenBank/DDBJ databases">
        <title>The genome sequence of Lactobacillus crispatus L49.</title>
        <authorList>
            <person name="Zhong J."/>
            <person name="Zhang J."/>
        </authorList>
    </citation>
    <scope>NUCLEOTIDE SEQUENCE [LARGE SCALE GENOMIC DNA]</scope>
    <source>
        <strain evidence="4 6">L49</strain>
    </source>
</reference>